<accession>A0ABS5KTK4</accession>
<dbReference type="Gene3D" id="3.30.20.10">
    <property type="entry name" value="Endochitinase, domain 2"/>
    <property type="match status" value="1"/>
</dbReference>
<dbReference type="PROSITE" id="PS50231">
    <property type="entry name" value="RICIN_B_LECTIN"/>
    <property type="match status" value="1"/>
</dbReference>
<dbReference type="InterPro" id="IPR000726">
    <property type="entry name" value="Glyco_hydro_19_cat"/>
</dbReference>
<dbReference type="SUPFAM" id="SSF53955">
    <property type="entry name" value="Lysozyme-like"/>
    <property type="match status" value="1"/>
</dbReference>
<dbReference type="InterPro" id="IPR023346">
    <property type="entry name" value="Lysozyme-like_dom_sf"/>
</dbReference>
<dbReference type="InterPro" id="IPR000772">
    <property type="entry name" value="Ricin_B_lectin"/>
</dbReference>
<feature type="domain" description="Ricin B lectin" evidence="3">
    <location>
        <begin position="45"/>
        <end position="170"/>
    </location>
</feature>
<dbReference type="Proteomes" id="UP000730482">
    <property type="component" value="Unassembled WGS sequence"/>
</dbReference>
<comment type="caution">
    <text evidence="4">The sequence shown here is derived from an EMBL/GenBank/DDBJ whole genome shotgun (WGS) entry which is preliminary data.</text>
</comment>
<dbReference type="RefSeq" id="WP_212010947.1">
    <property type="nucleotide sequence ID" value="NZ_JAAFYZ010000071.1"/>
</dbReference>
<dbReference type="Pfam" id="PF00652">
    <property type="entry name" value="Ricin_B_lectin"/>
    <property type="match status" value="1"/>
</dbReference>
<keyword evidence="2" id="KW-1015">Disulfide bond</keyword>
<dbReference type="PANTHER" id="PTHR22595:SF79">
    <property type="entry name" value="CHITINASE 12"/>
    <property type="match status" value="1"/>
</dbReference>
<evidence type="ECO:0000259" key="3">
    <source>
        <dbReference type="SMART" id="SM00458"/>
    </source>
</evidence>
<dbReference type="SMART" id="SM00458">
    <property type="entry name" value="RICIN"/>
    <property type="match status" value="1"/>
</dbReference>
<evidence type="ECO:0000313" key="4">
    <source>
        <dbReference type="EMBL" id="MBS2549386.1"/>
    </source>
</evidence>
<dbReference type="Gene3D" id="1.10.530.10">
    <property type="match status" value="1"/>
</dbReference>
<gene>
    <name evidence="4" type="ORF">KGQ19_21210</name>
</gene>
<protein>
    <submittedName>
        <fullName evidence="4">Ricin-type beta-trefoil lectin domain protein</fullName>
    </submittedName>
</protein>
<keyword evidence="1" id="KW-0611">Plant defense</keyword>
<organism evidence="4 5">
    <name type="scientific">Catenulispora pinistramenti</name>
    <dbReference type="NCBI Taxonomy" id="2705254"/>
    <lineage>
        <taxon>Bacteria</taxon>
        <taxon>Bacillati</taxon>
        <taxon>Actinomycetota</taxon>
        <taxon>Actinomycetes</taxon>
        <taxon>Catenulisporales</taxon>
        <taxon>Catenulisporaceae</taxon>
        <taxon>Catenulispora</taxon>
    </lineage>
</organism>
<dbReference type="Gene3D" id="2.80.10.50">
    <property type="match status" value="1"/>
</dbReference>
<name>A0ABS5KTK4_9ACTN</name>
<dbReference type="SUPFAM" id="SSF50370">
    <property type="entry name" value="Ricin B-like lectins"/>
    <property type="match status" value="1"/>
</dbReference>
<reference evidence="4 5" key="1">
    <citation type="submission" date="2020-02" db="EMBL/GenBank/DDBJ databases">
        <title>Acidophilic actinobacteria isolated from forest soil.</title>
        <authorList>
            <person name="Golinska P."/>
        </authorList>
    </citation>
    <scope>NUCLEOTIDE SEQUENCE [LARGE SCALE GENOMIC DNA]</scope>
    <source>
        <strain evidence="4 5">NL8</strain>
    </source>
</reference>
<evidence type="ECO:0000256" key="1">
    <source>
        <dbReference type="ARBA" id="ARBA00022821"/>
    </source>
</evidence>
<evidence type="ECO:0000256" key="2">
    <source>
        <dbReference type="ARBA" id="ARBA00023157"/>
    </source>
</evidence>
<dbReference type="Pfam" id="PF00182">
    <property type="entry name" value="Glyco_hydro_19"/>
    <property type="match status" value="1"/>
</dbReference>
<dbReference type="PANTHER" id="PTHR22595">
    <property type="entry name" value="CHITINASE-RELATED"/>
    <property type="match status" value="1"/>
</dbReference>
<proteinExistence type="predicted"/>
<keyword evidence="5" id="KW-1185">Reference proteome</keyword>
<dbReference type="EMBL" id="JAAFYZ010000071">
    <property type="protein sequence ID" value="MBS2549386.1"/>
    <property type="molecule type" value="Genomic_DNA"/>
</dbReference>
<dbReference type="CDD" id="cd23451">
    <property type="entry name" value="beta-trefoil_Ricin_laminarinase"/>
    <property type="match status" value="1"/>
</dbReference>
<sequence length="379" mass="39311">MKPNKNSLIPRFRRRAVSVLGALALVAGIGIGTGLGAAGVAHAASGTGQITGYQGLCLDDRAASTALSNPIQVYTCNGTNAQQWTVGSGSTLQVLGMCLDVTGAGTANGTLVDLYTCNGTGAQVWQPQSNGALLNPNSGKCLDDTGYGGSGTQVQIWACGGTANQSWTLPGGGTGDGGFVVSEAQFDQMFPNRNAFYTYSGLVSALSAYPAFATTGSSTTQRQEAAAFLANVDHETGGLVYIREIDQSGDYCDTSQSYGCPAGTYSYYGRGPLQLSWNFNYHAAGQAIGQDLLDNPDLVATNSAISWETALWYWFTGTGNGSVTSHQAMVDGNGFGATIRAINDIECDGGNTGEMQDRVNDYESFTSILGVTPGGNLTC</sequence>
<evidence type="ECO:0000313" key="5">
    <source>
        <dbReference type="Proteomes" id="UP000730482"/>
    </source>
</evidence>
<dbReference type="InterPro" id="IPR035992">
    <property type="entry name" value="Ricin_B-like_lectins"/>
</dbReference>
<dbReference type="CDD" id="cd00325">
    <property type="entry name" value="chitinase_GH19"/>
    <property type="match status" value="1"/>
</dbReference>